<proteinExistence type="predicted"/>
<comment type="caution">
    <text evidence="3">The sequence shown here is derived from an EMBL/GenBank/DDBJ whole genome shotgun (WGS) entry which is preliminary data.</text>
</comment>
<dbReference type="SUPFAM" id="SSF48208">
    <property type="entry name" value="Six-hairpin glycosidases"/>
    <property type="match status" value="1"/>
</dbReference>
<dbReference type="GO" id="GO:0005975">
    <property type="term" value="P:carbohydrate metabolic process"/>
    <property type="evidence" value="ECO:0007669"/>
    <property type="project" value="InterPro"/>
</dbReference>
<gene>
    <name evidence="3" type="ORF">EVOR1521_LOCUS28531</name>
</gene>
<evidence type="ECO:0000259" key="2">
    <source>
        <dbReference type="Pfam" id="PF16335"/>
    </source>
</evidence>
<dbReference type="Proteomes" id="UP001178507">
    <property type="component" value="Unassembled WGS sequence"/>
</dbReference>
<dbReference type="EMBL" id="CAUJNA010003638">
    <property type="protein sequence ID" value="CAJ1406621.1"/>
    <property type="molecule type" value="Genomic_DNA"/>
</dbReference>
<evidence type="ECO:0000313" key="3">
    <source>
        <dbReference type="EMBL" id="CAJ1406621.1"/>
    </source>
</evidence>
<dbReference type="InterPro" id="IPR032514">
    <property type="entry name" value="GtaA_central"/>
</dbReference>
<sequence length="307" mass="34548">MQSSVRECFVRLTVLASVRMVYANNGTAAYGMNITYNLSWAPHHLGTWPVCDIKSEDQEQMPVEESGNMLIMIAAVARKQGKSSTAWLKSYWPLLKTWADFLITSLPDPGNQLCTDDFEGPNPHNVNLAAKGIVALGAYAQLLEMDGQASEAQKYLAKAEGFAASWEEKAKDGDHFRRQYDLPNTWSQKYNLIWQKLLGLSLFKDSVFQQESAEYEKHREAYGIPLDDRHNYTKADWSMWSAAFGSKETFKATVDSLWTFANSTPDRAPFTDFFDTITGRLKGMRARPVMGGIFIGLLTQSEEVVVV</sequence>
<evidence type="ECO:0000256" key="1">
    <source>
        <dbReference type="SAM" id="SignalP"/>
    </source>
</evidence>
<dbReference type="Pfam" id="PF16335">
    <property type="entry name" value="GtaA_6_Hairpin"/>
    <property type="match status" value="1"/>
</dbReference>
<evidence type="ECO:0000313" key="4">
    <source>
        <dbReference type="Proteomes" id="UP001178507"/>
    </source>
</evidence>
<dbReference type="InterPro" id="IPR052743">
    <property type="entry name" value="Glutaminase_GtaA"/>
</dbReference>
<feature type="chain" id="PRO_5041457383" description="Glutaminase A central domain-containing protein" evidence="1">
    <location>
        <begin position="24"/>
        <end position="307"/>
    </location>
</feature>
<dbReference type="AlphaFoldDB" id="A0AA36JKB0"/>
<reference evidence="3" key="1">
    <citation type="submission" date="2023-08" db="EMBL/GenBank/DDBJ databases">
        <authorList>
            <person name="Chen Y."/>
            <person name="Shah S."/>
            <person name="Dougan E. K."/>
            <person name="Thang M."/>
            <person name="Chan C."/>
        </authorList>
    </citation>
    <scope>NUCLEOTIDE SEQUENCE</scope>
</reference>
<protein>
    <recommendedName>
        <fullName evidence="2">Glutaminase A central domain-containing protein</fullName>
    </recommendedName>
</protein>
<dbReference type="Gene3D" id="1.50.10.10">
    <property type="match status" value="1"/>
</dbReference>
<keyword evidence="1" id="KW-0732">Signal</keyword>
<feature type="domain" description="Glutaminase A central" evidence="2">
    <location>
        <begin position="32"/>
        <end position="295"/>
    </location>
</feature>
<dbReference type="InterPro" id="IPR008928">
    <property type="entry name" value="6-hairpin_glycosidase_sf"/>
</dbReference>
<feature type="signal peptide" evidence="1">
    <location>
        <begin position="1"/>
        <end position="23"/>
    </location>
</feature>
<organism evidence="3 4">
    <name type="scientific">Effrenium voratum</name>
    <dbReference type="NCBI Taxonomy" id="2562239"/>
    <lineage>
        <taxon>Eukaryota</taxon>
        <taxon>Sar</taxon>
        <taxon>Alveolata</taxon>
        <taxon>Dinophyceae</taxon>
        <taxon>Suessiales</taxon>
        <taxon>Symbiodiniaceae</taxon>
        <taxon>Effrenium</taxon>
    </lineage>
</organism>
<accession>A0AA36JKB0</accession>
<dbReference type="PANTHER" id="PTHR31987:SF1">
    <property type="entry name" value="GLUTAMINASE A"/>
    <property type="match status" value="1"/>
</dbReference>
<name>A0AA36JKB0_9DINO</name>
<dbReference type="InterPro" id="IPR012341">
    <property type="entry name" value="6hp_glycosidase-like_sf"/>
</dbReference>
<dbReference type="PANTHER" id="PTHR31987">
    <property type="entry name" value="GLUTAMINASE A-RELATED"/>
    <property type="match status" value="1"/>
</dbReference>
<keyword evidence="4" id="KW-1185">Reference proteome</keyword>